<keyword evidence="2" id="KW-0479">Metal-binding</keyword>
<accession>M1SMM3</accession>
<evidence type="ECO:0000256" key="1">
    <source>
        <dbReference type="ARBA" id="ARBA00022691"/>
    </source>
</evidence>
<dbReference type="PANTHER" id="PTHR11228">
    <property type="entry name" value="RADICAL SAM DOMAIN PROTEIN"/>
    <property type="match status" value="1"/>
</dbReference>
<dbReference type="GO" id="GO:0003824">
    <property type="term" value="F:catalytic activity"/>
    <property type="evidence" value="ECO:0007669"/>
    <property type="project" value="InterPro"/>
</dbReference>
<evidence type="ECO:0000313" key="6">
    <source>
        <dbReference type="EMBL" id="AGG35696.1"/>
    </source>
</evidence>
<dbReference type="Pfam" id="PF04055">
    <property type="entry name" value="Radical_SAM"/>
    <property type="match status" value="1"/>
</dbReference>
<dbReference type="SFLD" id="SFLDF00517">
    <property type="entry name" value="cytosylglucuronate_decarboxyla"/>
    <property type="match status" value="1"/>
</dbReference>
<keyword evidence="4" id="KW-0411">Iron-sulfur</keyword>
<dbReference type="PANTHER" id="PTHR11228:SF34">
    <property type="entry name" value="TUNGSTEN-CONTAINING ALDEHYDE FERREDOXIN OXIDOREDUCTASE COFACTOR MODIFYING PROTEIN"/>
    <property type="match status" value="1"/>
</dbReference>
<dbReference type="CDD" id="cd01335">
    <property type="entry name" value="Radical_SAM"/>
    <property type="match status" value="1"/>
</dbReference>
<dbReference type="NCBIfam" id="TIGR04466">
    <property type="entry name" value="rSAM_BlsE"/>
    <property type="match status" value="1"/>
</dbReference>
<evidence type="ECO:0000259" key="5">
    <source>
        <dbReference type="PROSITE" id="PS51918"/>
    </source>
</evidence>
<dbReference type="SFLD" id="SFLDS00029">
    <property type="entry name" value="Radical_SAM"/>
    <property type="match status" value="1"/>
</dbReference>
<evidence type="ECO:0000256" key="4">
    <source>
        <dbReference type="ARBA" id="ARBA00023014"/>
    </source>
</evidence>
<dbReference type="InterPro" id="IPR050377">
    <property type="entry name" value="Radical_SAM_PqqE_MftC-like"/>
</dbReference>
<sequence length="352" mass="38612">MLRQKSSPACPRPLLLEMWGTMTNTRNKYLFIRILEACNADCFMCEYALSRDTYRFSPEDFAELLPEAVSAGVGYVRFTGGEPLMHREIIELVRMGAEYGMKMSLITNGMFLPRFVDRLAEAGLAQVIVSIDGSSAETHDVYRRSPGMFSAGLEGLRRAGELRIIPRVNTVVGPHNYGQMHDLQGVLTEAGVQQWELSAIKLGRDIRYPDPADVLAACEPIYRADPETTLVPLGKRFYGDTPEEQKLYFEESITPRPSGPLCLVTDDVIYLDGKNGRAFSCSCLPHAEDDSGPGGAPLHNASGKVELAGPVFREHADAFKANGPTMCNGCSATAAGYSDDLARLGAVPEWSY</sequence>
<dbReference type="AlphaFoldDB" id="M1SMM3"/>
<protein>
    <recommendedName>
        <fullName evidence="5">Radical SAM core domain-containing protein</fullName>
    </recommendedName>
</protein>
<dbReference type="SUPFAM" id="SSF102114">
    <property type="entry name" value="Radical SAM enzymes"/>
    <property type="match status" value="1"/>
</dbReference>
<dbReference type="InterPro" id="IPR031014">
    <property type="entry name" value="rSAM_BlsE"/>
</dbReference>
<keyword evidence="3" id="KW-0408">Iron</keyword>
<dbReference type="InterPro" id="IPR013785">
    <property type="entry name" value="Aldolase_TIM"/>
</dbReference>
<dbReference type="SFLD" id="SFLDG01067">
    <property type="entry name" value="SPASM/twitch_domain_containing"/>
    <property type="match status" value="1"/>
</dbReference>
<dbReference type="GO" id="GO:0051536">
    <property type="term" value="F:iron-sulfur cluster binding"/>
    <property type="evidence" value="ECO:0007669"/>
    <property type="project" value="UniProtKB-KW"/>
</dbReference>
<name>M1SMM3_STREL</name>
<reference evidence="6" key="1">
    <citation type="submission" date="2012-11" db="EMBL/GenBank/DDBJ databases">
        <title>Arginomycin, a peptidyl-nucleoside antibiotic from Streptomyces arginensis NRRL15941.</title>
        <authorList>
            <person name="Feng J."/>
            <person name="He X."/>
        </authorList>
    </citation>
    <scope>NUCLEOTIDE SEQUENCE</scope>
    <source>
        <strain evidence="6">NRRL15941</strain>
    </source>
</reference>
<keyword evidence="1" id="KW-0949">S-adenosyl-L-methionine</keyword>
<evidence type="ECO:0000256" key="2">
    <source>
        <dbReference type="ARBA" id="ARBA00022723"/>
    </source>
</evidence>
<dbReference type="PROSITE" id="PS51918">
    <property type="entry name" value="RADICAL_SAM"/>
    <property type="match status" value="1"/>
</dbReference>
<dbReference type="GO" id="GO:0046872">
    <property type="term" value="F:metal ion binding"/>
    <property type="evidence" value="ECO:0007669"/>
    <property type="project" value="UniProtKB-KW"/>
</dbReference>
<dbReference type="InterPro" id="IPR058240">
    <property type="entry name" value="rSAM_sf"/>
</dbReference>
<organism evidence="6">
    <name type="scientific">Streptomyces arginensis</name>
    <dbReference type="NCBI Taxonomy" id="1295550"/>
    <lineage>
        <taxon>Bacteria</taxon>
        <taxon>Bacillati</taxon>
        <taxon>Actinomycetota</taxon>
        <taxon>Actinomycetes</taxon>
        <taxon>Kitasatosporales</taxon>
        <taxon>Streptomycetaceae</taxon>
        <taxon>Streptomyces</taxon>
    </lineage>
</organism>
<feature type="domain" description="Radical SAM core" evidence="5">
    <location>
        <begin position="24"/>
        <end position="227"/>
    </location>
</feature>
<evidence type="ECO:0000256" key="3">
    <source>
        <dbReference type="ARBA" id="ARBA00023004"/>
    </source>
</evidence>
<dbReference type="BioCyc" id="MetaCyc:MONOMER-18921"/>
<dbReference type="EMBL" id="KC181124">
    <property type="protein sequence ID" value="AGG35696.1"/>
    <property type="molecule type" value="Genomic_DNA"/>
</dbReference>
<dbReference type="Gene3D" id="3.20.20.70">
    <property type="entry name" value="Aldolase class I"/>
    <property type="match status" value="1"/>
</dbReference>
<dbReference type="InterPro" id="IPR007197">
    <property type="entry name" value="rSAM"/>
</dbReference>
<proteinExistence type="predicted"/>